<dbReference type="Proteomes" id="UP001371299">
    <property type="component" value="Unassembled WGS sequence"/>
</dbReference>
<dbReference type="RefSeq" id="WP_340418541.1">
    <property type="nucleotide sequence ID" value="NZ_JBBMGJ010000012.1"/>
</dbReference>
<sequence length="119" mass="13759">MQERYSVNYYSPGINIVRNRDEYVDAGLQDYAHVHVVKETRLDGRYRWEADGNSFENFYSVMFSRSDWKVCSVITDHRAGRSDGALVPGDREFQDIAAEVTEFFTRMSTTTIDGSEARK</sequence>
<evidence type="ECO:0000313" key="2">
    <source>
        <dbReference type="Proteomes" id="UP001371299"/>
    </source>
</evidence>
<protein>
    <submittedName>
        <fullName evidence="1">Uncharacterized protein</fullName>
    </submittedName>
</protein>
<evidence type="ECO:0000313" key="1">
    <source>
        <dbReference type="EMBL" id="MEK0145813.1"/>
    </source>
</evidence>
<organism evidence="1 2">
    <name type="scientific">Corynebacterium yonathiae</name>
    <dbReference type="NCBI Taxonomy" id="2913504"/>
    <lineage>
        <taxon>Bacteria</taxon>
        <taxon>Bacillati</taxon>
        <taxon>Actinomycetota</taxon>
        <taxon>Actinomycetes</taxon>
        <taxon>Mycobacteriales</taxon>
        <taxon>Corynebacteriaceae</taxon>
        <taxon>Corynebacterium</taxon>
    </lineage>
</organism>
<reference evidence="1 2" key="1">
    <citation type="submission" date="2024-01" db="EMBL/GenBank/DDBJ databases">
        <title>Description of two novel Corynebacterium species isolated from human nasal passages and skin.</title>
        <authorList>
            <person name="Popowitch E."/>
            <person name="Tran T.H."/>
            <person name="Escapa I.F."/>
            <person name="Bhatt E."/>
            <person name="Sozat A.K."/>
            <person name="Roberts A.Q."/>
            <person name="Segre J.A."/>
            <person name="Kong H."/>
            <person name="Conlan S."/>
            <person name="Lemon K.P."/>
            <person name="Kelly M.S."/>
        </authorList>
    </citation>
    <scope>NUCLEOTIDE SEQUENCE [LARGE SCALE GENOMIC DNA]</scope>
    <source>
        <strain evidence="1 2">KPL2619</strain>
    </source>
</reference>
<proteinExistence type="predicted"/>
<name>A0ABU8Y695_9CORY</name>
<accession>A0ABU8Y695</accession>
<dbReference type="EMBL" id="JBBMGJ010000012">
    <property type="protein sequence ID" value="MEK0145813.1"/>
    <property type="molecule type" value="Genomic_DNA"/>
</dbReference>
<comment type="caution">
    <text evidence="1">The sequence shown here is derived from an EMBL/GenBank/DDBJ whole genome shotgun (WGS) entry which is preliminary data.</text>
</comment>
<gene>
    <name evidence="1" type="ORF">WMQ01_06975</name>
</gene>
<keyword evidence="2" id="KW-1185">Reference proteome</keyword>